<dbReference type="EMBL" id="CDGG01000001">
    <property type="protein sequence ID" value="CEI82126.1"/>
    <property type="molecule type" value="Genomic_DNA"/>
</dbReference>
<dbReference type="Pfam" id="PF22725">
    <property type="entry name" value="GFO_IDH_MocA_C3"/>
    <property type="match status" value="1"/>
</dbReference>
<dbReference type="Pfam" id="PF01408">
    <property type="entry name" value="GFO_IDH_MocA"/>
    <property type="match status" value="1"/>
</dbReference>
<reference evidence="5 6" key="1">
    <citation type="submission" date="2014-11" db="EMBL/GenBank/DDBJ databases">
        <authorList>
            <person name="Urmite Genomes Urmite Genomes"/>
        </authorList>
    </citation>
    <scope>NUCLEOTIDE SEQUENCE [LARGE SCALE GENOMIC DNA]</scope>
    <source>
        <strain evidence="5 6">Oc5</strain>
    </source>
</reference>
<evidence type="ECO:0000256" key="1">
    <source>
        <dbReference type="ARBA" id="ARBA00010928"/>
    </source>
</evidence>
<accession>A0A0A1MT12</accession>
<dbReference type="Gene3D" id="3.30.360.10">
    <property type="entry name" value="Dihydrodipicolinate Reductase, domain 2"/>
    <property type="match status" value="1"/>
</dbReference>
<feature type="domain" description="Gfo/Idh/MocA-like oxidoreductase N-terminal" evidence="3">
    <location>
        <begin position="6"/>
        <end position="125"/>
    </location>
</feature>
<sequence>MSSNDITVGVIGAGRIGQLHVNNLKHFTGIHVKTISDVFTEHLGDWFETTGAEYLTKNYQDISNDTEIDAILICSPTDTHAAIIKDAAKAGKHIFCEKPISFSDAESLEAYEAVKQANVKFQIGFNRRYDQNFDKVKRLVEAKEIGDLHILKITSRDPAPPTLDYVSKSGGLFADMTIHDFDMARFISGSEVVEVFSQGTALVNPEIKELDDIDTAITSLKFANGAMGVIDNSRQAVYGYDQRLEAFGTKGFVNVNNETKTRVEVQSAVGINQDNPLHFFLERYNDAYIQEIAEFFAAIKNDEKISCTFKDGIMAQRIAEAAKESLDLGKPVKVKQLDKVKL</sequence>
<dbReference type="FunFam" id="3.30.360.10:FF:000023">
    <property type="entry name" value="Inositol 2-dehydrogenase"/>
    <property type="match status" value="1"/>
</dbReference>
<dbReference type="InterPro" id="IPR055170">
    <property type="entry name" value="GFO_IDH_MocA-like_dom"/>
</dbReference>
<dbReference type="AlphaFoldDB" id="A0A0A1MT12"/>
<dbReference type="SUPFAM" id="SSF51735">
    <property type="entry name" value="NAD(P)-binding Rossmann-fold domains"/>
    <property type="match status" value="1"/>
</dbReference>
<dbReference type="PANTHER" id="PTHR42840:SF3">
    <property type="entry name" value="BINDING ROSSMANN FOLD OXIDOREDUCTASE, PUTATIVE (AFU_ORTHOLOGUE AFUA_2G10240)-RELATED"/>
    <property type="match status" value="1"/>
</dbReference>
<dbReference type="InterPro" id="IPR030827">
    <property type="entry name" value="Myo_inos_IolG"/>
</dbReference>
<evidence type="ECO:0000256" key="2">
    <source>
        <dbReference type="ARBA" id="ARBA00023002"/>
    </source>
</evidence>
<dbReference type="STRING" id="545501.BN997_01984"/>
<evidence type="ECO:0000313" key="6">
    <source>
        <dbReference type="Proteomes" id="UP000040453"/>
    </source>
</evidence>
<proteinExistence type="inferred from homology"/>
<dbReference type="GO" id="GO:0016491">
    <property type="term" value="F:oxidoreductase activity"/>
    <property type="evidence" value="ECO:0007669"/>
    <property type="project" value="UniProtKB-KW"/>
</dbReference>
<organism evidence="5 6">
    <name type="scientific">Oceanobacillus oncorhynchi</name>
    <dbReference type="NCBI Taxonomy" id="545501"/>
    <lineage>
        <taxon>Bacteria</taxon>
        <taxon>Bacillati</taxon>
        <taxon>Bacillota</taxon>
        <taxon>Bacilli</taxon>
        <taxon>Bacillales</taxon>
        <taxon>Bacillaceae</taxon>
        <taxon>Oceanobacillus</taxon>
    </lineage>
</organism>
<evidence type="ECO:0000259" key="4">
    <source>
        <dbReference type="Pfam" id="PF22725"/>
    </source>
</evidence>
<keyword evidence="6" id="KW-1185">Reference proteome</keyword>
<dbReference type="RefSeq" id="WP_042531730.1">
    <property type="nucleotide sequence ID" value="NZ_CDGG01000001.1"/>
</dbReference>
<protein>
    <submittedName>
        <fullName evidence="5">Inositol 2-dehydrogenase</fullName>
    </submittedName>
</protein>
<evidence type="ECO:0000259" key="3">
    <source>
        <dbReference type="Pfam" id="PF01408"/>
    </source>
</evidence>
<dbReference type="InterPro" id="IPR000683">
    <property type="entry name" value="Gfo/Idh/MocA-like_OxRdtase_N"/>
</dbReference>
<dbReference type="SUPFAM" id="SSF55347">
    <property type="entry name" value="Glyceraldehyde-3-phosphate dehydrogenase-like, C-terminal domain"/>
    <property type="match status" value="1"/>
</dbReference>
<dbReference type="PANTHER" id="PTHR42840">
    <property type="entry name" value="NAD(P)-BINDING ROSSMANN-FOLD SUPERFAMILY PROTEIN-RELATED"/>
    <property type="match status" value="1"/>
</dbReference>
<name>A0A0A1MT12_9BACI</name>
<dbReference type="OrthoDB" id="9815825at2"/>
<dbReference type="NCBIfam" id="TIGR04380">
    <property type="entry name" value="myo_inos_iolG"/>
    <property type="match status" value="1"/>
</dbReference>
<evidence type="ECO:0000313" key="5">
    <source>
        <dbReference type="EMBL" id="CEI82126.1"/>
    </source>
</evidence>
<feature type="domain" description="GFO/IDH/MocA-like oxidoreductase" evidence="4">
    <location>
        <begin position="133"/>
        <end position="252"/>
    </location>
</feature>
<gene>
    <name evidence="5" type="primary">idhA_4</name>
    <name evidence="5" type="ORF">BN997_01984</name>
</gene>
<dbReference type="Proteomes" id="UP000040453">
    <property type="component" value="Unassembled WGS sequence"/>
</dbReference>
<keyword evidence="2" id="KW-0560">Oxidoreductase</keyword>
<dbReference type="GO" id="GO:0000166">
    <property type="term" value="F:nucleotide binding"/>
    <property type="evidence" value="ECO:0007669"/>
    <property type="project" value="InterPro"/>
</dbReference>
<dbReference type="Gene3D" id="3.40.50.720">
    <property type="entry name" value="NAD(P)-binding Rossmann-like Domain"/>
    <property type="match status" value="1"/>
</dbReference>
<comment type="similarity">
    <text evidence="1">Belongs to the Gfo/Idh/MocA family.</text>
</comment>
<dbReference type="InterPro" id="IPR036291">
    <property type="entry name" value="NAD(P)-bd_dom_sf"/>
</dbReference>